<reference evidence="2" key="1">
    <citation type="submission" date="2020-07" db="EMBL/GenBank/DDBJ databases">
        <title>Genome sequence and genetic diversity analysis of an under-domesticated orphan crop, white fonio (Digitaria exilis).</title>
        <authorList>
            <person name="Bennetzen J.L."/>
            <person name="Chen S."/>
            <person name="Ma X."/>
            <person name="Wang X."/>
            <person name="Yssel A.E.J."/>
            <person name="Chaluvadi S.R."/>
            <person name="Johnson M."/>
            <person name="Gangashetty P."/>
            <person name="Hamidou F."/>
            <person name="Sanogo M.D."/>
            <person name="Zwaenepoel A."/>
            <person name="Wallace J."/>
            <person name="Van De Peer Y."/>
            <person name="Van Deynze A."/>
        </authorList>
    </citation>
    <scope>NUCLEOTIDE SEQUENCE</scope>
    <source>
        <tissue evidence="2">Leaves</tissue>
    </source>
</reference>
<dbReference type="Proteomes" id="UP000636709">
    <property type="component" value="Unassembled WGS sequence"/>
</dbReference>
<evidence type="ECO:0000313" key="2">
    <source>
        <dbReference type="EMBL" id="KAF8647643.1"/>
    </source>
</evidence>
<gene>
    <name evidence="2" type="ORF">HU200_065279</name>
</gene>
<dbReference type="OrthoDB" id="685880at2759"/>
<keyword evidence="1" id="KW-0732">Signal</keyword>
<feature type="chain" id="PRO_5032874788" evidence="1">
    <location>
        <begin position="23"/>
        <end position="81"/>
    </location>
</feature>
<name>A0A835A0A0_9POAL</name>
<proteinExistence type="predicted"/>
<protein>
    <submittedName>
        <fullName evidence="2">Uncharacterized protein</fullName>
    </submittedName>
</protein>
<sequence length="81" mass="8749">MAGSAPTMKAVLMACMLFMVAAVTIAQQQTEELCVTQNITEFQSRDACVCSRNCACAGKCLFEDDPPRCFTNCALKNGCSR</sequence>
<evidence type="ECO:0000256" key="1">
    <source>
        <dbReference type="SAM" id="SignalP"/>
    </source>
</evidence>
<dbReference type="AlphaFoldDB" id="A0A835A0A0"/>
<evidence type="ECO:0000313" key="3">
    <source>
        <dbReference type="Proteomes" id="UP000636709"/>
    </source>
</evidence>
<feature type="signal peptide" evidence="1">
    <location>
        <begin position="1"/>
        <end position="22"/>
    </location>
</feature>
<dbReference type="EMBL" id="JACEFO010002840">
    <property type="protein sequence ID" value="KAF8647643.1"/>
    <property type="molecule type" value="Genomic_DNA"/>
</dbReference>
<keyword evidence="3" id="KW-1185">Reference proteome</keyword>
<comment type="caution">
    <text evidence="2">The sequence shown here is derived from an EMBL/GenBank/DDBJ whole genome shotgun (WGS) entry which is preliminary data.</text>
</comment>
<accession>A0A835A0A0</accession>
<organism evidence="2 3">
    <name type="scientific">Digitaria exilis</name>
    <dbReference type="NCBI Taxonomy" id="1010633"/>
    <lineage>
        <taxon>Eukaryota</taxon>
        <taxon>Viridiplantae</taxon>
        <taxon>Streptophyta</taxon>
        <taxon>Embryophyta</taxon>
        <taxon>Tracheophyta</taxon>
        <taxon>Spermatophyta</taxon>
        <taxon>Magnoliopsida</taxon>
        <taxon>Liliopsida</taxon>
        <taxon>Poales</taxon>
        <taxon>Poaceae</taxon>
        <taxon>PACMAD clade</taxon>
        <taxon>Panicoideae</taxon>
        <taxon>Panicodae</taxon>
        <taxon>Paniceae</taxon>
        <taxon>Anthephorinae</taxon>
        <taxon>Digitaria</taxon>
    </lineage>
</organism>